<dbReference type="Gene3D" id="3.20.20.80">
    <property type="entry name" value="Glycosidases"/>
    <property type="match status" value="1"/>
</dbReference>
<dbReference type="GO" id="GO:0005975">
    <property type="term" value="P:carbohydrate metabolic process"/>
    <property type="evidence" value="ECO:0007669"/>
    <property type="project" value="InterPro"/>
</dbReference>
<evidence type="ECO:0000256" key="2">
    <source>
        <dbReference type="ARBA" id="ARBA00023295"/>
    </source>
</evidence>
<evidence type="ECO:0000259" key="4">
    <source>
        <dbReference type="PROSITE" id="PS51910"/>
    </source>
</evidence>
<feature type="domain" description="GH18" evidence="4">
    <location>
        <begin position="49"/>
        <end position="341"/>
    </location>
</feature>
<dbReference type="InterPro" id="IPR001223">
    <property type="entry name" value="Glyco_hydro18_cat"/>
</dbReference>
<dbReference type="InterPro" id="IPR050542">
    <property type="entry name" value="Glycosyl_Hydrlase18_Chitinase"/>
</dbReference>
<comment type="caution">
    <text evidence="5">The sequence shown here is derived from an EMBL/GenBank/DDBJ whole genome shotgun (WGS) entry which is preliminary data.</text>
</comment>
<evidence type="ECO:0000256" key="1">
    <source>
        <dbReference type="ARBA" id="ARBA00022801"/>
    </source>
</evidence>
<keyword evidence="1 5" id="KW-0378">Hydrolase</keyword>
<dbReference type="AlphaFoldDB" id="A0A0V0QK83"/>
<accession>A0A0V0QK83</accession>
<evidence type="ECO:0000256" key="3">
    <source>
        <dbReference type="SAM" id="SignalP"/>
    </source>
</evidence>
<dbReference type="SUPFAM" id="SSF51445">
    <property type="entry name" value="(Trans)glycosidases"/>
    <property type="match status" value="1"/>
</dbReference>
<keyword evidence="6" id="KW-1185">Reference proteome</keyword>
<feature type="signal peptide" evidence="3">
    <location>
        <begin position="1"/>
        <end position="19"/>
    </location>
</feature>
<dbReference type="InParanoid" id="A0A0V0QK83"/>
<organism evidence="5 6">
    <name type="scientific">Pseudocohnilembus persalinus</name>
    <name type="common">Ciliate</name>
    <dbReference type="NCBI Taxonomy" id="266149"/>
    <lineage>
        <taxon>Eukaryota</taxon>
        <taxon>Sar</taxon>
        <taxon>Alveolata</taxon>
        <taxon>Ciliophora</taxon>
        <taxon>Intramacronucleata</taxon>
        <taxon>Oligohymenophorea</taxon>
        <taxon>Scuticociliatia</taxon>
        <taxon>Philasterida</taxon>
        <taxon>Pseudocohnilembidae</taxon>
        <taxon>Pseudocohnilembus</taxon>
    </lineage>
</organism>
<dbReference type="PROSITE" id="PS51910">
    <property type="entry name" value="GH18_2"/>
    <property type="match status" value="1"/>
</dbReference>
<dbReference type="Pfam" id="PF00704">
    <property type="entry name" value="Glyco_hydro_18"/>
    <property type="match status" value="1"/>
</dbReference>
<dbReference type="EMBL" id="LDAU01000154">
    <property type="protein sequence ID" value="KRX02619.1"/>
    <property type="molecule type" value="Genomic_DNA"/>
</dbReference>
<keyword evidence="3" id="KW-0732">Signal</keyword>
<dbReference type="Proteomes" id="UP000054937">
    <property type="component" value="Unassembled WGS sequence"/>
</dbReference>
<dbReference type="OrthoDB" id="76388at2759"/>
<dbReference type="GO" id="GO:0016798">
    <property type="term" value="F:hydrolase activity, acting on glycosyl bonds"/>
    <property type="evidence" value="ECO:0007669"/>
    <property type="project" value="UniProtKB-KW"/>
</dbReference>
<name>A0A0V0QK83_PSEPJ</name>
<dbReference type="PANTHER" id="PTHR45708:SF49">
    <property type="entry name" value="ENDOCHITINASE"/>
    <property type="match status" value="1"/>
</dbReference>
<keyword evidence="2" id="KW-0326">Glycosidase</keyword>
<evidence type="ECO:0000313" key="5">
    <source>
        <dbReference type="EMBL" id="KRX02619.1"/>
    </source>
</evidence>
<feature type="chain" id="PRO_5006867471" evidence="3">
    <location>
        <begin position="20"/>
        <end position="406"/>
    </location>
</feature>
<gene>
    <name evidence="5" type="ORF">PPERSA_11959</name>
</gene>
<dbReference type="InterPro" id="IPR017853">
    <property type="entry name" value="GH"/>
</dbReference>
<reference evidence="5 6" key="1">
    <citation type="journal article" date="2015" name="Sci. Rep.">
        <title>Genome of the facultative scuticociliatosis pathogen Pseudocohnilembus persalinus provides insight into its virulence through horizontal gene transfer.</title>
        <authorList>
            <person name="Xiong J."/>
            <person name="Wang G."/>
            <person name="Cheng J."/>
            <person name="Tian M."/>
            <person name="Pan X."/>
            <person name="Warren A."/>
            <person name="Jiang C."/>
            <person name="Yuan D."/>
            <person name="Miao W."/>
        </authorList>
    </citation>
    <scope>NUCLEOTIDE SEQUENCE [LARGE SCALE GENOMIC DNA]</scope>
    <source>
        <strain evidence="5">36N120E</strain>
    </source>
</reference>
<evidence type="ECO:0000313" key="6">
    <source>
        <dbReference type="Proteomes" id="UP000054937"/>
    </source>
</evidence>
<sequence>MNKLITVLLVCYQIYLANQSKQYLSNAKIDKDFQIQQSQSNDDDTSIIDILVVYWCGFGEEFCGNSNQNDVNKNATHVILSFLKVQEDGSIYHGQVPNNLIRQWQSNGKKVLISIRGIDDQLDLIFQQEQSQINFVQSLNIFVNKYNLDGVDMQILQYKQTPAQVISLFSDLRSKLGQNQLLFLTIDNLAVYPSQLVPNHSLETQNQSWNYFVPIYIENPILIDYIQVLAYRNDYFGKDRGSADYMVQIIKGWLNIKQNYQIPGFMGIQSEQLIITVLSTQNSWFGQNSAFYISPSNIRAALNQLIEQDINIKGISLWNSHYDKNNNYEMSNLIVDYLNEKTLNEEYEGEEEGEVEGEEDGENISFEGEEQEIIDVDDDDDDYLYGQNKSIFLYKLALMFLFTLIQ</sequence>
<proteinExistence type="predicted"/>
<protein>
    <submittedName>
        <fullName evidence="5">Glycoside hydrolase, superfamily</fullName>
    </submittedName>
</protein>
<dbReference type="PANTHER" id="PTHR45708">
    <property type="entry name" value="ENDOCHITINASE"/>
    <property type="match status" value="1"/>
</dbReference>